<evidence type="ECO:0000256" key="5">
    <source>
        <dbReference type="ARBA" id="ARBA00022692"/>
    </source>
</evidence>
<keyword evidence="4" id="KW-1003">Cell membrane</keyword>
<evidence type="ECO:0000256" key="6">
    <source>
        <dbReference type="ARBA" id="ARBA00022842"/>
    </source>
</evidence>
<dbReference type="FunFam" id="1.20.58.340:FF:000004">
    <property type="entry name" value="Magnesium transport protein CorA"/>
    <property type="match status" value="1"/>
</dbReference>
<dbReference type="GO" id="GO:0015087">
    <property type="term" value="F:cobalt ion transmembrane transporter activity"/>
    <property type="evidence" value="ECO:0007669"/>
    <property type="project" value="TreeGrafter"/>
</dbReference>
<evidence type="ECO:0000256" key="4">
    <source>
        <dbReference type="ARBA" id="ARBA00022475"/>
    </source>
</evidence>
<dbReference type="SUPFAM" id="SSF143865">
    <property type="entry name" value="CorA soluble domain-like"/>
    <property type="match status" value="1"/>
</dbReference>
<dbReference type="GO" id="GO:0015095">
    <property type="term" value="F:magnesium ion transmembrane transporter activity"/>
    <property type="evidence" value="ECO:0007669"/>
    <property type="project" value="TreeGrafter"/>
</dbReference>
<dbReference type="PANTHER" id="PTHR46494:SF1">
    <property type="entry name" value="CORA FAMILY METAL ION TRANSPORTER (EUROFUNG)"/>
    <property type="match status" value="1"/>
</dbReference>
<keyword evidence="6" id="KW-0460">Magnesium</keyword>
<accession>A0A1R4KGJ1</accession>
<keyword evidence="8" id="KW-0406">Ion transport</keyword>
<evidence type="ECO:0000256" key="11">
    <source>
        <dbReference type="ARBA" id="ARBA00045497"/>
    </source>
</evidence>
<dbReference type="GO" id="GO:0050897">
    <property type="term" value="F:cobalt ion binding"/>
    <property type="evidence" value="ECO:0007669"/>
    <property type="project" value="TreeGrafter"/>
</dbReference>
<keyword evidence="5 12" id="KW-0812">Transmembrane</keyword>
<feature type="transmembrane region" description="Helical" evidence="12">
    <location>
        <begin position="339"/>
        <end position="359"/>
    </location>
</feature>
<dbReference type="EMBL" id="FUKQ01000052">
    <property type="protein sequence ID" value="SJN43398.1"/>
    <property type="molecule type" value="Genomic_DNA"/>
</dbReference>
<dbReference type="RefSeq" id="WP_143814014.1">
    <property type="nucleotide sequence ID" value="NZ_FUKQ01000052.1"/>
</dbReference>
<sequence>MPDQRRHIPVLRPTVRVTTRPRPAARRQARQWATTPDSVQAWALYVDGVKADVDSLEVATERAKESEGFVWLGLKDPTDEDMASFARQFDLHPLAIEDAVEGHTRSKLEQFDDTLFCVISTVAYVDHEAVTETSEIVSTGQIMVFVGENFLLTVRRGDNTPLRSLRRQLERHPDELEVGPAYVFYKILDRVVDEYMAVVGEFEIDIDEVEEDIFSRQGTKEVDRVYNLKRELIEFKRSVVPLAAPLLALSTRSYPVIPEDTRAYFREVADHHTDSREAILSFDEVLSTILQAGMARISLEDNRDMRRLSAILGILAFPTTLGAVYGMNFDNMPELHTQYGYFVVLSIMVLGMLGCWFVFRQRRWI</sequence>
<dbReference type="Gene3D" id="1.20.58.340">
    <property type="entry name" value="Magnesium transport protein CorA, transmembrane region"/>
    <property type="match status" value="2"/>
</dbReference>
<feature type="transmembrane region" description="Helical" evidence="12">
    <location>
        <begin position="308"/>
        <end position="327"/>
    </location>
</feature>
<evidence type="ECO:0000256" key="12">
    <source>
        <dbReference type="SAM" id="Phobius"/>
    </source>
</evidence>
<dbReference type="GO" id="GO:0005886">
    <property type="term" value="C:plasma membrane"/>
    <property type="evidence" value="ECO:0007669"/>
    <property type="project" value="UniProtKB-SubCell"/>
</dbReference>
<evidence type="ECO:0000256" key="3">
    <source>
        <dbReference type="ARBA" id="ARBA00022448"/>
    </source>
</evidence>
<comment type="similarity">
    <text evidence="2">Belongs to the CorA metal ion transporter (MIT) (TC 1.A.35) family.</text>
</comment>
<dbReference type="Proteomes" id="UP000188342">
    <property type="component" value="Unassembled WGS sequence"/>
</dbReference>
<evidence type="ECO:0000256" key="1">
    <source>
        <dbReference type="ARBA" id="ARBA00004651"/>
    </source>
</evidence>
<keyword evidence="3" id="KW-0813">Transport</keyword>
<evidence type="ECO:0000256" key="7">
    <source>
        <dbReference type="ARBA" id="ARBA00022989"/>
    </source>
</evidence>
<proteinExistence type="inferred from homology"/>
<dbReference type="InterPro" id="IPR002523">
    <property type="entry name" value="MgTranspt_CorA/ZnTranspt_ZntB"/>
</dbReference>
<dbReference type="OrthoDB" id="9803416at2"/>
<evidence type="ECO:0000256" key="2">
    <source>
        <dbReference type="ARBA" id="ARBA00009765"/>
    </source>
</evidence>
<comment type="catalytic activity">
    <reaction evidence="10">
        <text>Mg(2+)(in) = Mg(2+)(out)</text>
        <dbReference type="Rhea" id="RHEA:29827"/>
        <dbReference type="ChEBI" id="CHEBI:18420"/>
    </reaction>
</comment>
<evidence type="ECO:0000256" key="9">
    <source>
        <dbReference type="ARBA" id="ARBA00023136"/>
    </source>
</evidence>
<dbReference type="GO" id="GO:0000287">
    <property type="term" value="F:magnesium ion binding"/>
    <property type="evidence" value="ECO:0007669"/>
    <property type="project" value="TreeGrafter"/>
</dbReference>
<reference evidence="13 14" key="1">
    <citation type="submission" date="2017-02" db="EMBL/GenBank/DDBJ databases">
        <authorList>
            <person name="Peterson S.W."/>
        </authorList>
    </citation>
    <scope>NUCLEOTIDE SEQUENCE [LARGE SCALE GENOMIC DNA]</scope>
    <source>
        <strain evidence="13 14">LSP_Lj1</strain>
    </source>
</reference>
<dbReference type="InterPro" id="IPR045863">
    <property type="entry name" value="CorA_TM1_TM2"/>
</dbReference>
<keyword evidence="14" id="KW-1185">Reference proteome</keyword>
<dbReference type="Pfam" id="PF01544">
    <property type="entry name" value="CorA"/>
    <property type="match status" value="1"/>
</dbReference>
<dbReference type="SUPFAM" id="SSF144083">
    <property type="entry name" value="Magnesium transport protein CorA, transmembrane region"/>
    <property type="match status" value="1"/>
</dbReference>
<keyword evidence="7 12" id="KW-1133">Transmembrane helix</keyword>
<gene>
    <name evidence="13" type="ORF">FM114_14280</name>
</gene>
<evidence type="ECO:0000256" key="8">
    <source>
        <dbReference type="ARBA" id="ARBA00023065"/>
    </source>
</evidence>
<organism evidence="13 14">
    <name type="scientific">Luteococcus japonicus LSP_Lj1</name>
    <dbReference type="NCBI Taxonomy" id="1255658"/>
    <lineage>
        <taxon>Bacteria</taxon>
        <taxon>Bacillati</taxon>
        <taxon>Actinomycetota</taxon>
        <taxon>Actinomycetes</taxon>
        <taxon>Propionibacteriales</taxon>
        <taxon>Propionibacteriaceae</taxon>
        <taxon>Luteococcus</taxon>
    </lineage>
</organism>
<comment type="subcellular location">
    <subcellularLocation>
        <location evidence="1">Cell membrane</location>
        <topology evidence="1">Multi-pass membrane protein</topology>
    </subcellularLocation>
</comment>
<evidence type="ECO:0000313" key="13">
    <source>
        <dbReference type="EMBL" id="SJN43398.1"/>
    </source>
</evidence>
<dbReference type="Gene3D" id="3.30.460.20">
    <property type="entry name" value="CorA soluble domain-like"/>
    <property type="match status" value="1"/>
</dbReference>
<keyword evidence="9 12" id="KW-0472">Membrane</keyword>
<name>A0A1R4KGJ1_9ACTN</name>
<dbReference type="AlphaFoldDB" id="A0A1R4KGJ1"/>
<evidence type="ECO:0000313" key="14">
    <source>
        <dbReference type="Proteomes" id="UP000188342"/>
    </source>
</evidence>
<dbReference type="PANTHER" id="PTHR46494">
    <property type="entry name" value="CORA FAMILY METAL ION TRANSPORTER (EUROFUNG)"/>
    <property type="match status" value="1"/>
</dbReference>
<dbReference type="STRING" id="1255658.FM114_14280"/>
<dbReference type="InterPro" id="IPR045861">
    <property type="entry name" value="CorA_cytoplasmic_dom"/>
</dbReference>
<comment type="function">
    <text evidence="11">Mediates influx of magnesium ions. Alternates between open and closed states. Activated by low cytoplasmic Mg(2+) levels. Inactive when cytoplasmic Mg(2+) levels are high.</text>
</comment>
<evidence type="ECO:0000256" key="10">
    <source>
        <dbReference type="ARBA" id="ARBA00034269"/>
    </source>
</evidence>
<protein>
    <submittedName>
        <fullName evidence="13">Magnesium and cobalt transport protein CorA</fullName>
    </submittedName>
</protein>
<dbReference type="CDD" id="cd12830">
    <property type="entry name" value="MtCorA-like"/>
    <property type="match status" value="1"/>
</dbReference>